<evidence type="ECO:0000256" key="2">
    <source>
        <dbReference type="ARBA" id="ARBA00009853"/>
    </source>
</evidence>
<dbReference type="InterPro" id="IPR037185">
    <property type="entry name" value="EmrE-like"/>
</dbReference>
<feature type="transmembrane region" description="Helical" evidence="6">
    <location>
        <begin position="262"/>
        <end position="280"/>
    </location>
</feature>
<dbReference type="GO" id="GO:0016020">
    <property type="term" value="C:membrane"/>
    <property type="evidence" value="ECO:0007669"/>
    <property type="project" value="UniProtKB-SubCell"/>
</dbReference>
<evidence type="ECO:0000313" key="8">
    <source>
        <dbReference type="EMBL" id="TCL09305.1"/>
    </source>
</evidence>
<evidence type="ECO:0000259" key="7">
    <source>
        <dbReference type="Pfam" id="PF00892"/>
    </source>
</evidence>
<proteinExistence type="inferred from homology"/>
<dbReference type="Proteomes" id="UP000295673">
    <property type="component" value="Unassembled WGS sequence"/>
</dbReference>
<evidence type="ECO:0000313" key="9">
    <source>
        <dbReference type="Proteomes" id="UP000295673"/>
    </source>
</evidence>
<sequence>MSPTIKAALWMTGAIASFTSMAIAGRAVSNELDTFEIMMYRSLVGVVIVITVATLSGTISQVSRQNLGLHFIRNISHFTGQNLWFYAITVIPLAQVFALEFTSPIWAILLAPLILGERLRPIGLLAALVGFIGILIVARPTPETVNVGQLTALLAAIGFALTALFTRKLTRTESITSILFYLTVMQAIFGVIFAGFDGDIALPSAATAPWLVLIACAGLVAHFCMTTALSLAPAAVVMPIDFVRLPLIAVVGAVLYNEAIDIFVVIGAALIFGGNYLNIITESRSKRAEKV</sequence>
<name>A0A4R1NMC9_9RHOB</name>
<dbReference type="Pfam" id="PF00892">
    <property type="entry name" value="EamA"/>
    <property type="match status" value="2"/>
</dbReference>
<comment type="subcellular location">
    <subcellularLocation>
        <location evidence="1">Membrane</location>
        <topology evidence="1">Multi-pass membrane protein</topology>
    </subcellularLocation>
</comment>
<comment type="caution">
    <text evidence="8">The sequence shown here is derived from an EMBL/GenBank/DDBJ whole genome shotgun (WGS) entry which is preliminary data.</text>
</comment>
<evidence type="ECO:0000256" key="3">
    <source>
        <dbReference type="ARBA" id="ARBA00022692"/>
    </source>
</evidence>
<protein>
    <submittedName>
        <fullName evidence="8">EamA domain-containing membrane protein RarD</fullName>
    </submittedName>
</protein>
<keyword evidence="5 6" id="KW-0472">Membrane</keyword>
<feature type="transmembrane region" description="Helical" evidence="6">
    <location>
        <begin position="40"/>
        <end position="63"/>
    </location>
</feature>
<gene>
    <name evidence="8" type="ORF">BXY66_1350</name>
</gene>
<dbReference type="RefSeq" id="WP_132859351.1">
    <property type="nucleotide sequence ID" value="NZ_SMGR01000001.1"/>
</dbReference>
<reference evidence="8 9" key="1">
    <citation type="submission" date="2019-03" db="EMBL/GenBank/DDBJ databases">
        <title>Genomic Encyclopedia of Archaeal and Bacterial Type Strains, Phase II (KMG-II): from individual species to whole genera.</title>
        <authorList>
            <person name="Goeker M."/>
        </authorList>
    </citation>
    <scope>NUCLEOTIDE SEQUENCE [LARGE SCALE GENOMIC DNA]</scope>
    <source>
        <strain evidence="8 9">DSM 26433</strain>
    </source>
</reference>
<feature type="transmembrane region" description="Helical" evidence="6">
    <location>
        <begin position="7"/>
        <end position="28"/>
    </location>
</feature>
<feature type="transmembrane region" description="Helical" evidence="6">
    <location>
        <begin position="208"/>
        <end position="229"/>
    </location>
</feature>
<dbReference type="SUPFAM" id="SSF103481">
    <property type="entry name" value="Multidrug resistance efflux transporter EmrE"/>
    <property type="match status" value="2"/>
</dbReference>
<feature type="transmembrane region" description="Helical" evidence="6">
    <location>
        <begin position="83"/>
        <end position="110"/>
    </location>
</feature>
<evidence type="ECO:0000256" key="4">
    <source>
        <dbReference type="ARBA" id="ARBA00022989"/>
    </source>
</evidence>
<comment type="similarity">
    <text evidence="2">Belongs to the drug/metabolite transporter (DMT) superfamily. 10 TMS drug/metabolite exporter (DME) (TC 2.A.7.3) family.</text>
</comment>
<evidence type="ECO:0000256" key="6">
    <source>
        <dbReference type="SAM" id="Phobius"/>
    </source>
</evidence>
<keyword evidence="4 6" id="KW-1133">Transmembrane helix</keyword>
<keyword evidence="9" id="KW-1185">Reference proteome</keyword>
<feature type="transmembrane region" description="Helical" evidence="6">
    <location>
        <begin position="147"/>
        <end position="166"/>
    </location>
</feature>
<dbReference type="PANTHER" id="PTHR22911">
    <property type="entry name" value="ACYL-MALONYL CONDENSING ENZYME-RELATED"/>
    <property type="match status" value="1"/>
</dbReference>
<feature type="transmembrane region" description="Helical" evidence="6">
    <location>
        <begin position="178"/>
        <end position="196"/>
    </location>
</feature>
<feature type="domain" description="EamA" evidence="7">
    <location>
        <begin position="148"/>
        <end position="278"/>
    </location>
</feature>
<keyword evidence="3 6" id="KW-0812">Transmembrane</keyword>
<dbReference type="InterPro" id="IPR000620">
    <property type="entry name" value="EamA_dom"/>
</dbReference>
<dbReference type="PANTHER" id="PTHR22911:SF6">
    <property type="entry name" value="SOLUTE CARRIER FAMILY 35 MEMBER G1"/>
    <property type="match status" value="1"/>
</dbReference>
<feature type="domain" description="EamA" evidence="7">
    <location>
        <begin position="6"/>
        <end position="138"/>
    </location>
</feature>
<dbReference type="EMBL" id="SMGR01000001">
    <property type="protein sequence ID" value="TCL09305.1"/>
    <property type="molecule type" value="Genomic_DNA"/>
</dbReference>
<feature type="transmembrane region" description="Helical" evidence="6">
    <location>
        <begin position="122"/>
        <end position="141"/>
    </location>
</feature>
<dbReference type="OrthoDB" id="9810329at2"/>
<accession>A0A4R1NMC9</accession>
<evidence type="ECO:0000256" key="5">
    <source>
        <dbReference type="ARBA" id="ARBA00023136"/>
    </source>
</evidence>
<evidence type="ECO:0000256" key="1">
    <source>
        <dbReference type="ARBA" id="ARBA00004141"/>
    </source>
</evidence>
<organism evidence="8 9">
    <name type="scientific">Shimia isoporae</name>
    <dbReference type="NCBI Taxonomy" id="647720"/>
    <lineage>
        <taxon>Bacteria</taxon>
        <taxon>Pseudomonadati</taxon>
        <taxon>Pseudomonadota</taxon>
        <taxon>Alphaproteobacteria</taxon>
        <taxon>Rhodobacterales</taxon>
        <taxon>Roseobacteraceae</taxon>
    </lineage>
</organism>
<dbReference type="AlphaFoldDB" id="A0A4R1NMC9"/>